<evidence type="ECO:0000313" key="3">
    <source>
        <dbReference type="EMBL" id="MDJ1182532.1"/>
    </source>
</evidence>
<evidence type="ECO:0000259" key="1">
    <source>
        <dbReference type="Pfam" id="PF00391"/>
    </source>
</evidence>
<sequence>MTYILTANAKPDRQYLGGKAASLARLCALDCSIPDWFAVSPRAFAESLRKEQYNKLEAGTISEDTAQWHIQDNIKIELEQALKQLCPNGEQVAVRSSAVDEDGMAYSFAGQLESFLFVPPEEVGDRIIQVWQSGFSDRILAYRQQHDLGLPKPPAVLVQRMVDAEVAGVAFAADPVTGQRGIVTIAATKGVGEGLVSGEVDGETYRINRYGELVSEAIADGLLTQENWQAIASLVREVSQEFGCPQDIEWAIANNRLYLLQSRPITSLVNQLDPDGQLNLWDNSNIAESYSGVTTPLTFSFARRAYEEVYRQFCILMGVPKPDIDNNSETFSRMLGLIQGRVYYNLLSWYKVLSLLPGFRVNRQFMEQMMGVKEGIPDRLLESIGIKPNERPSFRTKIMETFRLVSTVEGLLLNLVLLDYKIKRFYDKLARVLDAPFQGLELTELRADELTAYYRELERELLRSWDAPLINDFFAMIFYGILQKLSQSWCGDENGTLQNDLISGEGGMISAEPAMRVKQLAEIARKDKEVVRVLCEGELTEILATMKTMPELQNGYQEYLQKFGDRCLGELKLESSTLFDNPLTLLRSIGQLAKSPVLEKPKVPVDLRSQAEAKVRESLQDSRWKPMVFNWVLQNARARVRDRENLRFERTRLFGRVRRIFVELGKRFVNLDILEHYRDIFYLEVDEILGFVEGTATCTKLKDLVELRKNEFQEYEQEEIGDRFETSGIVYHGNKYEPASSDNPVIENSDSETIQGLGCCPGIVKARVRVIHNPENAVLEPGSILVAERTDPGWIMLFPSAAGVLVERGSLLSHSAIVAREMGIPAIVAIPKVTKVLQDGDWVEMDGSTGVVRRVNSCQ</sequence>
<dbReference type="InterPro" id="IPR008279">
    <property type="entry name" value="PEP-util_enz_mobile_dom"/>
</dbReference>
<dbReference type="InterPro" id="IPR051549">
    <property type="entry name" value="PEP_Utilizing_Enz"/>
</dbReference>
<reference evidence="3 4" key="1">
    <citation type="submission" date="2023-01" db="EMBL/GenBank/DDBJ databases">
        <title>Novel diversity within Roseofilum (Cyanobacteria; Desertifilaceae) from marine benthic mats with descriptions of four novel species.</title>
        <authorList>
            <person name="Wang Y."/>
            <person name="Berthold D.E."/>
            <person name="Hu J."/>
            <person name="Lefler F.W."/>
            <person name="Laughinghouse H.D. IV."/>
        </authorList>
    </citation>
    <scope>NUCLEOTIDE SEQUENCE [LARGE SCALE GENOMIC DNA]</scope>
    <source>
        <strain evidence="3 4">BLCC-M143</strain>
    </source>
</reference>
<dbReference type="InterPro" id="IPR002192">
    <property type="entry name" value="PPDK_AMP/ATP-bd"/>
</dbReference>
<feature type="domain" description="PEP-utilising enzyme mobile" evidence="1">
    <location>
        <begin position="780"/>
        <end position="850"/>
    </location>
</feature>
<dbReference type="Gene3D" id="3.30.1490.20">
    <property type="entry name" value="ATP-grasp fold, A domain"/>
    <property type="match status" value="1"/>
</dbReference>
<dbReference type="InterPro" id="IPR013815">
    <property type="entry name" value="ATP_grasp_subdomain_1"/>
</dbReference>
<comment type="caution">
    <text evidence="3">The sequence shown here is derived from an EMBL/GenBank/DDBJ whole genome shotgun (WGS) entry which is preliminary data.</text>
</comment>
<dbReference type="SUPFAM" id="SSF56059">
    <property type="entry name" value="Glutathione synthetase ATP-binding domain-like"/>
    <property type="match status" value="1"/>
</dbReference>
<gene>
    <name evidence="3" type="ORF">PMH09_04925</name>
</gene>
<dbReference type="InterPro" id="IPR036637">
    <property type="entry name" value="Phosphohistidine_dom_sf"/>
</dbReference>
<organism evidence="3 4">
    <name type="scientific">Roseofilum casamattae BLCC-M143</name>
    <dbReference type="NCBI Taxonomy" id="3022442"/>
    <lineage>
        <taxon>Bacteria</taxon>
        <taxon>Bacillati</taxon>
        <taxon>Cyanobacteriota</taxon>
        <taxon>Cyanophyceae</taxon>
        <taxon>Desertifilales</taxon>
        <taxon>Desertifilaceae</taxon>
        <taxon>Roseofilum</taxon>
        <taxon>Roseofilum casamattae</taxon>
    </lineage>
</organism>
<accession>A0ABT7BTL8</accession>
<dbReference type="Pfam" id="PF00391">
    <property type="entry name" value="PEP-utilizers"/>
    <property type="match status" value="1"/>
</dbReference>
<dbReference type="PANTHER" id="PTHR43615">
    <property type="entry name" value="PHOSPHOENOLPYRUVATE SYNTHASE-RELATED"/>
    <property type="match status" value="1"/>
</dbReference>
<dbReference type="SUPFAM" id="SSF52009">
    <property type="entry name" value="Phosphohistidine domain"/>
    <property type="match status" value="1"/>
</dbReference>
<dbReference type="Proteomes" id="UP001232992">
    <property type="component" value="Unassembled WGS sequence"/>
</dbReference>
<protein>
    <submittedName>
        <fullName evidence="3">PEP/pyruvate-binding domain-containing protein</fullName>
    </submittedName>
</protein>
<evidence type="ECO:0000259" key="2">
    <source>
        <dbReference type="Pfam" id="PF01326"/>
    </source>
</evidence>
<dbReference type="Gene3D" id="3.30.470.20">
    <property type="entry name" value="ATP-grasp fold, B domain"/>
    <property type="match status" value="2"/>
</dbReference>
<dbReference type="Gene3D" id="3.50.30.10">
    <property type="entry name" value="Phosphohistidine domain"/>
    <property type="match status" value="1"/>
</dbReference>
<feature type="domain" description="Pyruvate phosphate dikinase AMP/ATP-binding" evidence="2">
    <location>
        <begin position="15"/>
        <end position="211"/>
    </location>
</feature>
<dbReference type="PANTHER" id="PTHR43615:SF1">
    <property type="entry name" value="PPDK_N DOMAIN-CONTAINING PROTEIN"/>
    <property type="match status" value="1"/>
</dbReference>
<name>A0ABT7BTL8_9CYAN</name>
<dbReference type="Pfam" id="PF01326">
    <property type="entry name" value="PPDK_N"/>
    <property type="match status" value="2"/>
</dbReference>
<dbReference type="RefSeq" id="WP_283757184.1">
    <property type="nucleotide sequence ID" value="NZ_JAQOSQ010000003.1"/>
</dbReference>
<keyword evidence="4" id="KW-1185">Reference proteome</keyword>
<dbReference type="EMBL" id="JAQOSQ010000003">
    <property type="protein sequence ID" value="MDJ1182532.1"/>
    <property type="molecule type" value="Genomic_DNA"/>
</dbReference>
<evidence type="ECO:0000313" key="4">
    <source>
        <dbReference type="Proteomes" id="UP001232992"/>
    </source>
</evidence>
<feature type="domain" description="Pyruvate phosphate dikinase AMP/ATP-binding" evidence="2">
    <location>
        <begin position="222"/>
        <end position="268"/>
    </location>
</feature>
<proteinExistence type="predicted"/>